<dbReference type="AlphaFoldDB" id="A0A5N7MV13"/>
<organism evidence="3 4">
    <name type="scientific">Microvirga tunisiensis</name>
    <dbReference type="NCBI Taxonomy" id="2108360"/>
    <lineage>
        <taxon>Bacteria</taxon>
        <taxon>Pseudomonadati</taxon>
        <taxon>Pseudomonadota</taxon>
        <taxon>Alphaproteobacteria</taxon>
        <taxon>Hyphomicrobiales</taxon>
        <taxon>Methylobacteriaceae</taxon>
        <taxon>Microvirga</taxon>
    </lineage>
</organism>
<evidence type="ECO:0000313" key="4">
    <source>
        <dbReference type="Proteomes" id="UP000403266"/>
    </source>
</evidence>
<dbReference type="NCBIfam" id="NF033517">
    <property type="entry name" value="transpos_IS66"/>
    <property type="match status" value="1"/>
</dbReference>
<name>A0A5N7MV13_9HYPH</name>
<gene>
    <name evidence="3" type="ORF">FS320_38605</name>
</gene>
<accession>A0A5N7MV13</accession>
<dbReference type="PANTHER" id="PTHR33678:SF2">
    <property type="match status" value="1"/>
</dbReference>
<dbReference type="NCBIfam" id="TIGR03491">
    <property type="entry name" value="TM0106 family RecB-like putative nuclease"/>
    <property type="match status" value="1"/>
</dbReference>
<reference evidence="3 4" key="1">
    <citation type="journal article" date="2019" name="Syst. Appl. Microbiol.">
        <title>Microvirga tunisiensis sp. nov., a root nodule symbiotic bacterium isolated from Lupinus micranthus and L. luteus grown in Northern Tunisia.</title>
        <authorList>
            <person name="Msaddak A."/>
            <person name="Rejili M."/>
            <person name="Duran D."/>
            <person name="Mars M."/>
            <person name="Palacios J.M."/>
            <person name="Ruiz-Argueso T."/>
            <person name="Rey L."/>
            <person name="Imperial J."/>
        </authorList>
    </citation>
    <scope>NUCLEOTIDE SEQUENCE [LARGE SCALE GENOMIC DNA]</scope>
    <source>
        <strain evidence="3 4">Lmie10</strain>
    </source>
</reference>
<dbReference type="OrthoDB" id="8241751at2"/>
<comment type="caution">
    <text evidence="3">The sequence shown here is derived from an EMBL/GenBank/DDBJ whole genome shotgun (WGS) entry which is preliminary data.</text>
</comment>
<feature type="domain" description="Transposase IS66 central" evidence="1">
    <location>
        <begin position="622"/>
        <end position="877"/>
    </location>
</feature>
<proteinExistence type="predicted"/>
<keyword evidence="4" id="KW-1185">Reference proteome</keyword>
<sequence length="913" mass="104185">MSAASFPVSLTMFASYLNCKTKYVLSKKEVPEPPAFFSQTAERILEAYRAKAAAALRMGANNVLLPFTSIPYTTEDPRQCICSVDCHAAVYNPRPGPHSSQLAAISFPKDQCTYLPLIYSPHERVTASDRIVLGFAALAVSEVTGRVPDLGWICHGELPRVKQVKLAIYLSQASRILDQIWGLESAEPPLVLNKHCSECDFQARCRERAISSDDLSLVSPLSEKERRKLNEKGVFTITQLSYGYRPRRRRRAKLTNVNSNKHPVRHDPKLKALAIKKAQIHVVGTPVIPTGGTPVYIDVEGIPDRDTYYLIGLRYKQDNEYMERSFWANDCKGEQEMWRECLLALRSIKEPRLVHYGSYEAKFLNKMQQRYRELSHGVDQPDVTFQSTINLASLLYARIYFPTYTNSLKEIARYLGFDWSQPGASGAKALYWRAEWELFHESSLKQMLIEYNLEDCRAAELVYEALQQLCTRREETTSFNLNSVDVGSLEVGFQRTFGKFASALPDFERINKAAYWDYQRSKVYVRSGNSNKRSGTNRGKWRCETTVPIDKEVRIENDKPSSCWNCGSATIWKGRNARTQVVIDLKFTTKGSKRHVVRYLYRTYRCGVCKAEKTFRPAPSKLGPGLCAYVVYLIIELRLSHHQVSDFLRTLFKINVKVHSIAQIKLSMAAKYEATYKSILHEIRTGALVHADETKGVVYGGGHYVWIFTNLKSVAYVYSPSRDASILEDVLKDFQGVLVSDFYGAYDSIGCAQQKCLIHSLRDINEDILKNPYNDELSQIASQFGSLLRRIVETVDRYGLKAWHLRKHKREAEAFLQQTRARDCRSEVALGLQKRLEKNVNKLFTFLDHDDVPWNNNNAEHAVRAFTRLRNVMVTSTANGTRDYATLLSIQQTLKYRGKSFLEFLRSGNVNLA</sequence>
<dbReference type="InterPro" id="IPR004291">
    <property type="entry name" value="Transposase_IS66_central"/>
</dbReference>
<dbReference type="InterPro" id="IPR019993">
    <property type="entry name" value="RecB_nuclease_TM0106_put"/>
</dbReference>
<evidence type="ECO:0000259" key="2">
    <source>
        <dbReference type="Pfam" id="PF13482"/>
    </source>
</evidence>
<protein>
    <submittedName>
        <fullName evidence="3">IS66 family transposase</fullName>
    </submittedName>
</protein>
<dbReference type="Proteomes" id="UP000403266">
    <property type="component" value="Unassembled WGS sequence"/>
</dbReference>
<dbReference type="EMBL" id="VOSK01000432">
    <property type="protein sequence ID" value="MPR30728.1"/>
    <property type="molecule type" value="Genomic_DNA"/>
</dbReference>
<dbReference type="RefSeq" id="WP_152717614.1">
    <property type="nucleotide sequence ID" value="NZ_VOSJ01000461.1"/>
</dbReference>
<dbReference type="InterPro" id="IPR038720">
    <property type="entry name" value="YprB_RNase_H-like_dom"/>
</dbReference>
<evidence type="ECO:0000259" key="1">
    <source>
        <dbReference type="Pfam" id="PF03050"/>
    </source>
</evidence>
<dbReference type="Pfam" id="PF03050">
    <property type="entry name" value="DDE_Tnp_IS66"/>
    <property type="match status" value="1"/>
</dbReference>
<dbReference type="PANTHER" id="PTHR33678">
    <property type="entry name" value="BLL1576 PROTEIN"/>
    <property type="match status" value="1"/>
</dbReference>
<evidence type="ECO:0000313" key="3">
    <source>
        <dbReference type="EMBL" id="MPR30728.1"/>
    </source>
</evidence>
<dbReference type="Pfam" id="PF13482">
    <property type="entry name" value="RNase_H_2"/>
    <property type="match status" value="1"/>
</dbReference>
<dbReference type="InterPro" id="IPR052344">
    <property type="entry name" value="Transposase-related"/>
</dbReference>
<feature type="domain" description="YprB ribonuclease H-like" evidence="2">
    <location>
        <begin position="295"/>
        <end position="466"/>
    </location>
</feature>